<feature type="domain" description="FAD-binding oxidoreductase/transferase type 4 C-terminal" evidence="3">
    <location>
        <begin position="31"/>
        <end position="68"/>
    </location>
</feature>
<dbReference type="GO" id="GO:0050660">
    <property type="term" value="F:flavin adenine dinucleotide binding"/>
    <property type="evidence" value="ECO:0007669"/>
    <property type="project" value="InterPro"/>
</dbReference>
<dbReference type="AlphaFoldDB" id="A0A1M7SD68"/>
<protein>
    <submittedName>
        <fullName evidence="4">FAD linked oxidases, C-terminal domain</fullName>
    </submittedName>
</protein>
<dbReference type="RefSeq" id="WP_072913284.1">
    <property type="nucleotide sequence ID" value="NZ_FRDM01000002.1"/>
</dbReference>
<dbReference type="InterPro" id="IPR016164">
    <property type="entry name" value="FAD-linked_Oxase-like_C"/>
</dbReference>
<accession>A0A1M7SD68</accession>
<evidence type="ECO:0000313" key="4">
    <source>
        <dbReference type="EMBL" id="SHN56414.1"/>
    </source>
</evidence>
<keyword evidence="2" id="KW-0274">FAD</keyword>
<gene>
    <name evidence="4" type="ORF">SAMN05660350_00680</name>
</gene>
<evidence type="ECO:0000256" key="2">
    <source>
        <dbReference type="ARBA" id="ARBA00022827"/>
    </source>
</evidence>
<dbReference type="InterPro" id="IPR016171">
    <property type="entry name" value="Vanillyl_alc_oxidase_C-sub2"/>
</dbReference>
<organism evidence="4 5">
    <name type="scientific">Geodermatophilus obscurus</name>
    <dbReference type="NCBI Taxonomy" id="1861"/>
    <lineage>
        <taxon>Bacteria</taxon>
        <taxon>Bacillati</taxon>
        <taxon>Actinomycetota</taxon>
        <taxon>Actinomycetes</taxon>
        <taxon>Geodermatophilales</taxon>
        <taxon>Geodermatophilaceae</taxon>
        <taxon>Geodermatophilus</taxon>
    </lineage>
</organism>
<dbReference type="EMBL" id="FRDM01000002">
    <property type="protein sequence ID" value="SHN56414.1"/>
    <property type="molecule type" value="Genomic_DNA"/>
</dbReference>
<sequence length="71" mass="7536">MSPQAALVSSERGLRVDPDLPLAAPAPREAGSAKWDVIADYKSPLELELMRGVERLLDPAGLMNPGEVLPG</sequence>
<evidence type="ECO:0000313" key="5">
    <source>
        <dbReference type="Proteomes" id="UP000184428"/>
    </source>
</evidence>
<dbReference type="InterPro" id="IPR004113">
    <property type="entry name" value="FAD-bd_oxidored_4_C"/>
</dbReference>
<keyword evidence="1" id="KW-0285">Flavoprotein</keyword>
<name>A0A1M7SD68_9ACTN</name>
<dbReference type="Proteomes" id="UP000184428">
    <property type="component" value="Unassembled WGS sequence"/>
</dbReference>
<evidence type="ECO:0000259" key="3">
    <source>
        <dbReference type="Pfam" id="PF02913"/>
    </source>
</evidence>
<evidence type="ECO:0000256" key="1">
    <source>
        <dbReference type="ARBA" id="ARBA00022630"/>
    </source>
</evidence>
<proteinExistence type="predicted"/>
<dbReference type="Pfam" id="PF02913">
    <property type="entry name" value="FAD-oxidase_C"/>
    <property type="match status" value="1"/>
</dbReference>
<dbReference type="GO" id="GO:0003824">
    <property type="term" value="F:catalytic activity"/>
    <property type="evidence" value="ECO:0007669"/>
    <property type="project" value="InterPro"/>
</dbReference>
<reference evidence="4 5" key="1">
    <citation type="submission" date="2016-12" db="EMBL/GenBank/DDBJ databases">
        <authorList>
            <person name="Song W.-J."/>
            <person name="Kurnit D.M."/>
        </authorList>
    </citation>
    <scope>NUCLEOTIDE SEQUENCE [LARGE SCALE GENOMIC DNA]</scope>
    <source>
        <strain evidence="4 5">DSM 43162</strain>
    </source>
</reference>
<dbReference type="SUPFAM" id="SSF55103">
    <property type="entry name" value="FAD-linked oxidases, C-terminal domain"/>
    <property type="match status" value="1"/>
</dbReference>
<dbReference type="Gene3D" id="1.10.45.10">
    <property type="entry name" value="Vanillyl-alcohol Oxidase, Chain A, domain 4"/>
    <property type="match status" value="1"/>
</dbReference>